<gene>
    <name evidence="1" type="ORF">IscW_ISCW007239</name>
</gene>
<feature type="non-terminal residue" evidence="1">
    <location>
        <position position="1"/>
    </location>
</feature>
<dbReference type="PaxDb" id="6945-B7PW46"/>
<dbReference type="Gene3D" id="3.30.300.30">
    <property type="match status" value="1"/>
</dbReference>
<evidence type="ECO:0000313" key="2">
    <source>
        <dbReference type="EnsemblMetazoa" id="ISCW007239-PA"/>
    </source>
</evidence>
<accession>B7PW46</accession>
<organism>
    <name type="scientific">Ixodes scapularis</name>
    <name type="common">Black-legged tick</name>
    <name type="synonym">Deer tick</name>
    <dbReference type="NCBI Taxonomy" id="6945"/>
    <lineage>
        <taxon>Eukaryota</taxon>
        <taxon>Metazoa</taxon>
        <taxon>Ecdysozoa</taxon>
        <taxon>Arthropoda</taxon>
        <taxon>Chelicerata</taxon>
        <taxon>Arachnida</taxon>
        <taxon>Acari</taxon>
        <taxon>Parasitiformes</taxon>
        <taxon>Ixodida</taxon>
        <taxon>Ixodoidea</taxon>
        <taxon>Ixodidae</taxon>
        <taxon>Ixodinae</taxon>
        <taxon>Ixodes</taxon>
    </lineage>
</organism>
<dbReference type="EMBL" id="DS805477">
    <property type="protein sequence ID" value="EEC10818.1"/>
    <property type="molecule type" value="Genomic_DNA"/>
</dbReference>
<dbReference type="AlphaFoldDB" id="B7PW46"/>
<feature type="non-terminal residue" evidence="1">
    <location>
        <position position="126"/>
    </location>
</feature>
<keyword evidence="3" id="KW-1185">Reference proteome</keyword>
<dbReference type="SUPFAM" id="SSF56801">
    <property type="entry name" value="Acetyl-CoA synthetase-like"/>
    <property type="match status" value="1"/>
</dbReference>
<dbReference type="InterPro" id="IPR045851">
    <property type="entry name" value="AMP-bd_C_sf"/>
</dbReference>
<dbReference type="VEuPathDB" id="VectorBase:ISCI007239"/>
<keyword evidence="1" id="KW-0436">Ligase</keyword>
<dbReference type="HOGENOM" id="CLU_1987127_0_0_1"/>
<proteinExistence type="predicted"/>
<dbReference type="STRING" id="6945.B7PW46"/>
<evidence type="ECO:0000313" key="3">
    <source>
        <dbReference type="Proteomes" id="UP000001555"/>
    </source>
</evidence>
<dbReference type="EnsemblMetazoa" id="ISCW007239-RA">
    <property type="protein sequence ID" value="ISCW007239-PA"/>
    <property type="gene ID" value="ISCW007239"/>
</dbReference>
<reference evidence="2" key="2">
    <citation type="submission" date="2020-05" db="UniProtKB">
        <authorList>
            <consortium name="EnsemblMetazoa"/>
        </authorList>
    </citation>
    <scope>IDENTIFICATION</scope>
    <source>
        <strain evidence="2">wikel</strain>
    </source>
</reference>
<protein>
    <submittedName>
        <fullName evidence="1 2">AMP dependent CoA ligase, putative</fullName>
        <ecNumber evidence="1">6.2.1.1</ecNumber>
    </submittedName>
</protein>
<dbReference type="GO" id="GO:0003987">
    <property type="term" value="F:acetate-CoA ligase activity"/>
    <property type="evidence" value="ECO:0007669"/>
    <property type="project" value="UniProtKB-EC"/>
</dbReference>
<dbReference type="VEuPathDB" id="VectorBase:ISCW007239"/>
<dbReference type="EC" id="6.2.1.1" evidence="1"/>
<reference evidence="1 3" key="1">
    <citation type="submission" date="2008-03" db="EMBL/GenBank/DDBJ databases">
        <title>Annotation of Ixodes scapularis.</title>
        <authorList>
            <consortium name="Ixodes scapularis Genome Project Consortium"/>
            <person name="Caler E."/>
            <person name="Hannick L.I."/>
            <person name="Bidwell S."/>
            <person name="Joardar V."/>
            <person name="Thiagarajan M."/>
            <person name="Amedeo P."/>
            <person name="Galinsky K.J."/>
            <person name="Schobel S."/>
            <person name="Inman J."/>
            <person name="Hostetler J."/>
            <person name="Miller J."/>
            <person name="Hammond M."/>
            <person name="Megy K."/>
            <person name="Lawson D."/>
            <person name="Kodira C."/>
            <person name="Sutton G."/>
            <person name="Meyer J."/>
            <person name="Hill C.A."/>
            <person name="Birren B."/>
            <person name="Nene V."/>
            <person name="Collins F."/>
            <person name="Alarcon-Chaidez F."/>
            <person name="Wikel S."/>
            <person name="Strausberg R."/>
        </authorList>
    </citation>
    <scope>NUCLEOTIDE SEQUENCE [LARGE SCALE GENOMIC DNA]</scope>
    <source>
        <strain evidence="3">Wikel</strain>
        <strain evidence="1">Wikel colony</strain>
    </source>
</reference>
<sequence length="126" mass="14138">DLGRYDGQGRITVLGRIMDRIKFAGVTLMPHQLEDTLREMKFAKEVCVVPISCDVTPTAAVILKKSWRKDEAKAAKLIHHLLRSEYPILSPLTGGIIFCESLPKSEDGRVLRHQLRRIQLPGLPAP</sequence>
<dbReference type="EMBL" id="ABJB010558207">
    <property type="status" value="NOT_ANNOTATED_CDS"/>
    <property type="molecule type" value="Genomic_DNA"/>
</dbReference>
<dbReference type="Proteomes" id="UP000001555">
    <property type="component" value="Unassembled WGS sequence"/>
</dbReference>
<name>B7PW46_IXOSC</name>
<evidence type="ECO:0000313" key="1">
    <source>
        <dbReference type="EMBL" id="EEC10818.1"/>
    </source>
</evidence>